<evidence type="ECO:0000256" key="4">
    <source>
        <dbReference type="ARBA" id="ARBA00022692"/>
    </source>
</evidence>
<organism evidence="8">
    <name type="scientific">Proteinivorax hydrogeniformans</name>
    <dbReference type="NCBI Taxonomy" id="1826727"/>
    <lineage>
        <taxon>Bacteria</taxon>
        <taxon>Bacillati</taxon>
        <taxon>Bacillota</taxon>
        <taxon>Clostridia</taxon>
        <taxon>Eubacteriales</taxon>
        <taxon>Proteinivoracaceae</taxon>
        <taxon>Proteinivorax</taxon>
    </lineage>
</organism>
<dbReference type="RefSeq" id="WP_353893926.1">
    <property type="nucleotide sequence ID" value="NZ_CP159485.1"/>
</dbReference>
<reference evidence="8" key="1">
    <citation type="journal article" date="2018" name="Antonie Van Leeuwenhoek">
        <title>Proteinivorax hydrogeniformans sp. nov., an anaerobic, haloalkaliphilic bacterium fermenting proteinaceous compounds with high hydrogen production.</title>
        <authorList>
            <person name="Boltyanskaya Y."/>
            <person name="Detkova E."/>
            <person name="Pimenov N."/>
            <person name="Kevbrin V."/>
        </authorList>
    </citation>
    <scope>NUCLEOTIDE SEQUENCE</scope>
    <source>
        <strain evidence="8">Z-710</strain>
    </source>
</reference>
<evidence type="ECO:0000313" key="8">
    <source>
        <dbReference type="EMBL" id="XCI29378.1"/>
    </source>
</evidence>
<keyword evidence="6 7" id="KW-0472">Membrane</keyword>
<name>A0AAU8HVF0_9FIRM</name>
<feature type="transmembrane region" description="Helical" evidence="7">
    <location>
        <begin position="65"/>
        <end position="82"/>
    </location>
</feature>
<dbReference type="GO" id="GO:0005886">
    <property type="term" value="C:plasma membrane"/>
    <property type="evidence" value="ECO:0007669"/>
    <property type="project" value="UniProtKB-SubCell"/>
</dbReference>
<protein>
    <submittedName>
        <fullName evidence="8">YeiH family protein</fullName>
    </submittedName>
</protein>
<feature type="transmembrane region" description="Helical" evidence="7">
    <location>
        <begin position="120"/>
        <end position="140"/>
    </location>
</feature>
<dbReference type="InterPro" id="IPR018383">
    <property type="entry name" value="UPF0324_pro"/>
</dbReference>
<dbReference type="AlphaFoldDB" id="A0AAU8HVF0"/>
<evidence type="ECO:0000256" key="7">
    <source>
        <dbReference type="SAM" id="Phobius"/>
    </source>
</evidence>
<feature type="transmembrane region" description="Helical" evidence="7">
    <location>
        <begin position="304"/>
        <end position="328"/>
    </location>
</feature>
<comment type="subcellular location">
    <subcellularLocation>
        <location evidence="1">Cell membrane</location>
        <topology evidence="1">Multi-pass membrane protein</topology>
    </subcellularLocation>
</comment>
<feature type="transmembrane region" description="Helical" evidence="7">
    <location>
        <begin position="88"/>
        <end position="108"/>
    </location>
</feature>
<evidence type="ECO:0000256" key="3">
    <source>
        <dbReference type="ARBA" id="ARBA00022475"/>
    </source>
</evidence>
<feature type="transmembrane region" description="Helical" evidence="7">
    <location>
        <begin position="213"/>
        <end position="235"/>
    </location>
</feature>
<sequence>MNAKIYPGLALAAALAAFSVFVTNVLPYHLIGASVLSLLIGMLINPFISKYNCFDAGIGFTSKKVLRLAIILMGLSLSFSQVVEVGRISLVVMIFTLLTAFLGGYIVGKLLRLDWKLAGLLSAGTGICGGSAIAAVGPVIEAEDSAMAYAISATFIFDVFMVVLFPIMGSFLKMTDLGFGLWTGTAINDTSSVVAAGYSFSEVAGNYSVIVKLTRTLAIVPVVLVFSIIHARVAKKDSKRKVDISKVFPWFILLFIAMVAVKSTGLIPDAVSLSVSNFSRFLMVMALGAIGLKTSFQKLAQAGVAPLLHGFTISIAVVVVSFIIQVFLGQV</sequence>
<keyword evidence="4 7" id="KW-0812">Transmembrane</keyword>
<feature type="transmembrane region" description="Helical" evidence="7">
    <location>
        <begin position="273"/>
        <end position="292"/>
    </location>
</feature>
<proteinExistence type="inferred from homology"/>
<feature type="transmembrane region" description="Helical" evidence="7">
    <location>
        <begin position="146"/>
        <end position="167"/>
    </location>
</feature>
<reference evidence="8" key="2">
    <citation type="submission" date="2024-06" db="EMBL/GenBank/DDBJ databases">
        <authorList>
            <person name="Petrova K.O."/>
            <person name="Toshchakov S.V."/>
            <person name="Boltjanskaja Y.V."/>
            <person name="Kevbrin V.V."/>
        </authorList>
    </citation>
    <scope>NUCLEOTIDE SEQUENCE</scope>
    <source>
        <strain evidence="8">Z-710</strain>
    </source>
</reference>
<evidence type="ECO:0000256" key="1">
    <source>
        <dbReference type="ARBA" id="ARBA00004651"/>
    </source>
</evidence>
<evidence type="ECO:0000256" key="6">
    <source>
        <dbReference type="ARBA" id="ARBA00023136"/>
    </source>
</evidence>
<gene>
    <name evidence="8" type="ORF">PRVXH_000697</name>
</gene>
<dbReference type="PANTHER" id="PTHR30106">
    <property type="entry name" value="INNER MEMBRANE PROTEIN YEIH-RELATED"/>
    <property type="match status" value="1"/>
</dbReference>
<accession>A0AAU8HVF0</accession>
<feature type="transmembrane region" description="Helical" evidence="7">
    <location>
        <begin position="26"/>
        <end position="44"/>
    </location>
</feature>
<dbReference type="Pfam" id="PF03601">
    <property type="entry name" value="Cons_hypoth698"/>
    <property type="match status" value="1"/>
</dbReference>
<keyword evidence="5 7" id="KW-1133">Transmembrane helix</keyword>
<comment type="similarity">
    <text evidence="2">Belongs to the UPF0324 family.</text>
</comment>
<dbReference type="EMBL" id="CP159485">
    <property type="protein sequence ID" value="XCI29378.1"/>
    <property type="molecule type" value="Genomic_DNA"/>
</dbReference>
<evidence type="ECO:0000256" key="2">
    <source>
        <dbReference type="ARBA" id="ARBA00007977"/>
    </source>
</evidence>
<evidence type="ECO:0000256" key="5">
    <source>
        <dbReference type="ARBA" id="ARBA00022989"/>
    </source>
</evidence>
<dbReference type="PANTHER" id="PTHR30106:SF1">
    <property type="entry name" value="UPF0324 MEMBRANE PROTEIN FN0533"/>
    <property type="match status" value="1"/>
</dbReference>
<feature type="transmembrane region" description="Helical" evidence="7">
    <location>
        <begin position="179"/>
        <end position="201"/>
    </location>
</feature>
<feature type="transmembrane region" description="Helical" evidence="7">
    <location>
        <begin position="247"/>
        <end position="267"/>
    </location>
</feature>
<keyword evidence="3" id="KW-1003">Cell membrane</keyword>